<dbReference type="GO" id="GO:0004792">
    <property type="term" value="F:thiosulfate-cyanide sulfurtransferase activity"/>
    <property type="evidence" value="ECO:0007669"/>
    <property type="project" value="TreeGrafter"/>
</dbReference>
<protein>
    <submittedName>
        <fullName evidence="2">Rhodanese-like domain-containing protein</fullName>
    </submittedName>
</protein>
<sequence>MTAKSAADLVKEAKQHIENLTPQQVQEELSNGHATLIDIRESEELAQNGKIAGAVHAPRGMLEFYADASLPYHKPAFDKGKRLILHCASGGRSALAVQTLQQMGYENVAHMDGGIKAWKEASLPVEE</sequence>
<accession>A0A512RQS8</accession>
<dbReference type="RefSeq" id="WP_146866176.1">
    <property type="nucleotide sequence ID" value="NZ_BKAU01000005.1"/>
</dbReference>
<dbReference type="AlphaFoldDB" id="A0A512RQS8"/>
<dbReference type="SMART" id="SM00450">
    <property type="entry name" value="RHOD"/>
    <property type="match status" value="1"/>
</dbReference>
<dbReference type="PANTHER" id="PTHR44086">
    <property type="entry name" value="THIOSULFATE SULFURTRANSFERASE RDL2, MITOCHONDRIAL-RELATED"/>
    <property type="match status" value="1"/>
</dbReference>
<evidence type="ECO:0000313" key="3">
    <source>
        <dbReference type="Proteomes" id="UP000321436"/>
    </source>
</evidence>
<dbReference type="SUPFAM" id="SSF52821">
    <property type="entry name" value="Rhodanese/Cell cycle control phosphatase"/>
    <property type="match status" value="1"/>
</dbReference>
<dbReference type="Gene3D" id="3.40.250.10">
    <property type="entry name" value="Rhodanese-like domain"/>
    <property type="match status" value="1"/>
</dbReference>
<dbReference type="InterPro" id="IPR036873">
    <property type="entry name" value="Rhodanese-like_dom_sf"/>
</dbReference>
<name>A0A512RQS8_9BACT</name>
<comment type="caution">
    <text evidence="2">The sequence shown here is derived from an EMBL/GenBank/DDBJ whole genome shotgun (WGS) entry which is preliminary data.</text>
</comment>
<dbReference type="Pfam" id="PF00581">
    <property type="entry name" value="Rhodanese"/>
    <property type="match status" value="1"/>
</dbReference>
<keyword evidence="3" id="KW-1185">Reference proteome</keyword>
<dbReference type="OrthoDB" id="9808735at2"/>
<evidence type="ECO:0000259" key="1">
    <source>
        <dbReference type="PROSITE" id="PS50206"/>
    </source>
</evidence>
<dbReference type="Proteomes" id="UP000321436">
    <property type="component" value="Unassembled WGS sequence"/>
</dbReference>
<feature type="domain" description="Rhodanese" evidence="1">
    <location>
        <begin position="30"/>
        <end position="127"/>
    </location>
</feature>
<evidence type="ECO:0000313" key="2">
    <source>
        <dbReference type="EMBL" id="GEP98030.1"/>
    </source>
</evidence>
<proteinExistence type="predicted"/>
<gene>
    <name evidence="2" type="ORF">CCY01nite_42900</name>
</gene>
<dbReference type="PANTHER" id="PTHR44086:SF13">
    <property type="entry name" value="THIOSULFATE SULFURTRANSFERASE PSPE"/>
    <property type="match status" value="1"/>
</dbReference>
<dbReference type="InterPro" id="IPR001763">
    <property type="entry name" value="Rhodanese-like_dom"/>
</dbReference>
<organism evidence="2 3">
    <name type="scientific">Chitinophaga cymbidii</name>
    <dbReference type="NCBI Taxonomy" id="1096750"/>
    <lineage>
        <taxon>Bacteria</taxon>
        <taxon>Pseudomonadati</taxon>
        <taxon>Bacteroidota</taxon>
        <taxon>Chitinophagia</taxon>
        <taxon>Chitinophagales</taxon>
        <taxon>Chitinophagaceae</taxon>
        <taxon>Chitinophaga</taxon>
    </lineage>
</organism>
<dbReference type="CDD" id="cd01447">
    <property type="entry name" value="Polysulfide_ST"/>
    <property type="match status" value="1"/>
</dbReference>
<dbReference type="PROSITE" id="PS50206">
    <property type="entry name" value="RHODANESE_3"/>
    <property type="match status" value="1"/>
</dbReference>
<reference evidence="2 3" key="1">
    <citation type="submission" date="2019-07" db="EMBL/GenBank/DDBJ databases">
        <title>Whole genome shotgun sequence of Chitinophaga cymbidii NBRC 109752.</title>
        <authorList>
            <person name="Hosoyama A."/>
            <person name="Uohara A."/>
            <person name="Ohji S."/>
            <person name="Ichikawa N."/>
        </authorList>
    </citation>
    <scope>NUCLEOTIDE SEQUENCE [LARGE SCALE GENOMIC DNA]</scope>
    <source>
        <strain evidence="2 3">NBRC 109752</strain>
    </source>
</reference>
<dbReference type="EMBL" id="BKAU01000005">
    <property type="protein sequence ID" value="GEP98030.1"/>
    <property type="molecule type" value="Genomic_DNA"/>
</dbReference>